<dbReference type="PANTHER" id="PTHR46148">
    <property type="entry name" value="CHROMO DOMAIN-CONTAINING PROTEIN"/>
    <property type="match status" value="1"/>
</dbReference>
<name>A0A5B6VLZ8_9ROSI</name>
<reference evidence="3" key="1">
    <citation type="journal article" date="2019" name="Plant Biotechnol. J.">
        <title>Genome sequencing of the Australian wild diploid species Gossypium australe highlights disease resistance and delayed gland morphogenesis.</title>
        <authorList>
            <person name="Cai Y."/>
            <person name="Cai X."/>
            <person name="Wang Q."/>
            <person name="Wang P."/>
            <person name="Zhang Y."/>
            <person name="Cai C."/>
            <person name="Xu Y."/>
            <person name="Wang K."/>
            <person name="Zhou Z."/>
            <person name="Wang C."/>
            <person name="Geng S."/>
            <person name="Li B."/>
            <person name="Dong Q."/>
            <person name="Hou Y."/>
            <person name="Wang H."/>
            <person name="Ai P."/>
            <person name="Liu Z."/>
            <person name="Yi F."/>
            <person name="Sun M."/>
            <person name="An G."/>
            <person name="Cheng J."/>
            <person name="Zhang Y."/>
            <person name="Shi Q."/>
            <person name="Xie Y."/>
            <person name="Shi X."/>
            <person name="Chang Y."/>
            <person name="Huang F."/>
            <person name="Chen Y."/>
            <person name="Hong S."/>
            <person name="Mi L."/>
            <person name="Sun Q."/>
            <person name="Zhang L."/>
            <person name="Zhou B."/>
            <person name="Peng R."/>
            <person name="Zhang X."/>
            <person name="Liu F."/>
        </authorList>
    </citation>
    <scope>NUCLEOTIDE SEQUENCE [LARGE SCALE GENOMIC DNA]</scope>
    <source>
        <strain evidence="3">cv. PA1801</strain>
    </source>
</reference>
<dbReference type="Proteomes" id="UP000325315">
    <property type="component" value="Unassembled WGS sequence"/>
</dbReference>
<evidence type="ECO:0000313" key="3">
    <source>
        <dbReference type="Proteomes" id="UP000325315"/>
    </source>
</evidence>
<dbReference type="PANTHER" id="PTHR46148:SF44">
    <property type="entry name" value="GAG-POL POLYPROTEIN"/>
    <property type="match status" value="1"/>
</dbReference>
<comment type="caution">
    <text evidence="2">The sequence shown here is derived from an EMBL/GenBank/DDBJ whole genome shotgun (WGS) entry which is preliminary data.</text>
</comment>
<feature type="domain" description="Tf2-1-like SH3-like" evidence="1">
    <location>
        <begin position="72"/>
        <end position="126"/>
    </location>
</feature>
<sequence>MAPCEALYGHKCKTLLCWTNLGEKKVLVPDLGQETENNVKIICNRSRAASNRQKSYSELKWRDIEFSVSPWKKVLRFFRKGKLSPRFIGPYHIVKRVGPVAYQLELPLELDHIHDIFHESKLRCYRSDHSHVIPVEEIEVRL</sequence>
<keyword evidence="3" id="KW-1185">Reference proteome</keyword>
<dbReference type="InterPro" id="IPR056924">
    <property type="entry name" value="SH3_Tf2-1"/>
</dbReference>
<protein>
    <submittedName>
        <fullName evidence="2">DNA/RNA polymerases superfamily protein</fullName>
    </submittedName>
</protein>
<evidence type="ECO:0000313" key="2">
    <source>
        <dbReference type="EMBL" id="KAA3470004.1"/>
    </source>
</evidence>
<dbReference type="EMBL" id="SMMG02000006">
    <property type="protein sequence ID" value="KAA3470004.1"/>
    <property type="molecule type" value="Genomic_DNA"/>
</dbReference>
<proteinExistence type="predicted"/>
<gene>
    <name evidence="2" type="ORF">EPI10_015745</name>
</gene>
<accession>A0A5B6VLZ8</accession>
<evidence type="ECO:0000259" key="1">
    <source>
        <dbReference type="Pfam" id="PF24626"/>
    </source>
</evidence>
<dbReference type="Pfam" id="PF24626">
    <property type="entry name" value="SH3_Tf2-1"/>
    <property type="match status" value="1"/>
</dbReference>
<dbReference type="OrthoDB" id="996762at2759"/>
<organism evidence="2 3">
    <name type="scientific">Gossypium australe</name>
    <dbReference type="NCBI Taxonomy" id="47621"/>
    <lineage>
        <taxon>Eukaryota</taxon>
        <taxon>Viridiplantae</taxon>
        <taxon>Streptophyta</taxon>
        <taxon>Embryophyta</taxon>
        <taxon>Tracheophyta</taxon>
        <taxon>Spermatophyta</taxon>
        <taxon>Magnoliopsida</taxon>
        <taxon>eudicotyledons</taxon>
        <taxon>Gunneridae</taxon>
        <taxon>Pentapetalae</taxon>
        <taxon>rosids</taxon>
        <taxon>malvids</taxon>
        <taxon>Malvales</taxon>
        <taxon>Malvaceae</taxon>
        <taxon>Malvoideae</taxon>
        <taxon>Gossypium</taxon>
    </lineage>
</organism>
<dbReference type="AlphaFoldDB" id="A0A5B6VLZ8"/>